<dbReference type="Proteomes" id="UP000186817">
    <property type="component" value="Unassembled WGS sequence"/>
</dbReference>
<dbReference type="AlphaFoldDB" id="A0A1Q9BRT2"/>
<comment type="caution">
    <text evidence="1">The sequence shown here is derived from an EMBL/GenBank/DDBJ whole genome shotgun (WGS) entry which is preliminary data.</text>
</comment>
<sequence length="64" mass="6949">RCLRRALPAAPCGAGLPAGRHVADRRGVFRQAHAALFRRVRGQAFVHHGHRCGELLSSDPLVLS</sequence>
<gene>
    <name evidence="1" type="ORF">AK812_SmicGene47383</name>
</gene>
<dbReference type="EMBL" id="LSRX01005585">
    <property type="protein sequence ID" value="OLP73393.1"/>
    <property type="molecule type" value="Genomic_DNA"/>
</dbReference>
<reference evidence="1 2" key="1">
    <citation type="submission" date="2016-02" db="EMBL/GenBank/DDBJ databases">
        <title>Genome analysis of coral dinoflagellate symbionts highlights evolutionary adaptations to a symbiotic lifestyle.</title>
        <authorList>
            <person name="Aranda M."/>
            <person name="Li Y."/>
            <person name="Liew Y.J."/>
            <person name="Baumgarten S."/>
            <person name="Simakov O."/>
            <person name="Wilson M."/>
            <person name="Piel J."/>
            <person name="Ashoor H."/>
            <person name="Bougouffa S."/>
            <person name="Bajic V.B."/>
            <person name="Ryu T."/>
            <person name="Ravasi T."/>
            <person name="Bayer T."/>
            <person name="Micklem G."/>
            <person name="Kim H."/>
            <person name="Bhak J."/>
            <person name="Lajeunesse T.C."/>
            <person name="Voolstra C.R."/>
        </authorList>
    </citation>
    <scope>NUCLEOTIDE SEQUENCE [LARGE SCALE GENOMIC DNA]</scope>
    <source>
        <strain evidence="1 2">CCMP2467</strain>
    </source>
</reference>
<organism evidence="1 2">
    <name type="scientific">Symbiodinium microadriaticum</name>
    <name type="common">Dinoflagellate</name>
    <name type="synonym">Zooxanthella microadriatica</name>
    <dbReference type="NCBI Taxonomy" id="2951"/>
    <lineage>
        <taxon>Eukaryota</taxon>
        <taxon>Sar</taxon>
        <taxon>Alveolata</taxon>
        <taxon>Dinophyceae</taxon>
        <taxon>Suessiales</taxon>
        <taxon>Symbiodiniaceae</taxon>
        <taxon>Symbiodinium</taxon>
    </lineage>
</organism>
<name>A0A1Q9BRT2_SYMMI</name>
<keyword evidence="2" id="KW-1185">Reference proteome</keyword>
<evidence type="ECO:0000313" key="2">
    <source>
        <dbReference type="Proteomes" id="UP000186817"/>
    </source>
</evidence>
<evidence type="ECO:0000313" key="1">
    <source>
        <dbReference type="EMBL" id="OLP73393.1"/>
    </source>
</evidence>
<feature type="non-terminal residue" evidence="1">
    <location>
        <position position="1"/>
    </location>
</feature>
<proteinExistence type="predicted"/>
<accession>A0A1Q9BRT2</accession>
<protein>
    <submittedName>
        <fullName evidence="1">Uncharacterized protein</fullName>
    </submittedName>
</protein>
<feature type="non-terminal residue" evidence="1">
    <location>
        <position position="64"/>
    </location>
</feature>